<dbReference type="Pfam" id="PF02872">
    <property type="entry name" value="5_nucleotid_C"/>
    <property type="match status" value="1"/>
</dbReference>
<reference evidence="5" key="1">
    <citation type="submission" date="2018-04" db="EMBL/GenBank/DDBJ databases">
        <authorList>
            <person name="Liu S."/>
            <person name="Wang Z."/>
            <person name="Li J."/>
        </authorList>
    </citation>
    <scope>NUCLEOTIDE SEQUENCE [LARGE SCALE GENOMIC DNA]</scope>
    <source>
        <strain evidence="5">S1194</strain>
    </source>
</reference>
<dbReference type="Pfam" id="PF03372">
    <property type="entry name" value="Exo_endo_phos"/>
    <property type="match status" value="1"/>
</dbReference>
<dbReference type="InterPro" id="IPR036691">
    <property type="entry name" value="Endo/exonu/phosph_ase_sf"/>
</dbReference>
<feature type="domain" description="Endonuclease/exonuclease/phosphatase" evidence="3">
    <location>
        <begin position="327"/>
        <end position="609"/>
    </location>
</feature>
<dbReference type="SUPFAM" id="SSF56219">
    <property type="entry name" value="DNase I-like"/>
    <property type="match status" value="1"/>
</dbReference>
<dbReference type="InterPro" id="IPR029052">
    <property type="entry name" value="Metallo-depent_PP-like"/>
</dbReference>
<sequence>MKQPADSAPEPRASRRGRLAAVASLSALALIFSGLGATAATAADVTHTIAEVQGTGAATPLAGSVVTVEGVVTADYRGVSNYRGMVIQTAGSGGATDATPGASDGIFVYLNAADPGVAIGDLVRVTGTASENFGQTQISATTVAATELITAGVGVPEGAPLPDTAIADAREALESQLVVPTGNYLVSSSHQLFNFGTLWLNAGALAVKSTETTDAGPEATAITAANRANRILLDDGYSIQISNASHPGTQPFFTADTVVRNGDTVAFSTPYVLSYGFDDWRLQPTVPINDASPAALKPTFGSENPRPATAPEVGGDFQVGAFNVYNYFTTLSSVNSQARGAETAQEFAVQKSKIVAAINGLGADVVALQEIENSVKLGEPLDEALADLVDGLNAAAGAGTWAYAATPAELNNAAITDFIASAIIYKPAAVTPVGASFTDLDAVWDIARKPVAQTFESNDTGKVFTVVANHFKSKSGDGAEPADGQGRFNAERVAMSQRLLTFSDSIAADPAKSADVFLIGDFNAYSEEDPAQVLTDAGFSDLVADKTDGQYTYTFDGELGSLDHVFASPSLANYITGAGVWTINSPEWSDRGYEFAASEAGTVYRASDHDPIVVGVSSEIAPVEIEILTVNDFHGRLEPGSGVPGAAQMGGMVNYWRALNANTTFVGAGDFIGASTFTSFIQNDQPTIDVLNEIGLNTSSFGNHEFDQGRADVDDRILDAADWPYLAANLYDRATNEPAYDEYFVQEFEGVTVGFIGAVTEALPELVSPAGIATLEVRSIVPEVNRVADYLQDGDAANGEADVLVLLVHEGAATTDIASATDDSAFGQIVMGISPEVSAIVSGHTHLAYDHEVTVPGMERPRLVISAGQYGANYGHLDLSVDPVTKDILGFAGEVLPIAGFTPDPEVEAIVAEAVAVAAVQGAVKVGEIGESMFRAVQNPTATTPFPENRGGESTLSNFVADVQLWATADAAAEIAFMNPGGLRADLVYGSTGPNDPDGNVTYAEAAAVQPFANTLTTLTLTGAQIKSVLEEQWQPAGAQRPFLKLGVSASLEYTYDPTAAVGSHITSITVNGEPIDPTANYKVVANSFLAAGGDNFGTFAQATGAADSGRVDLQAMVDYFTANPVVEVDYEQRAVGVVFSAPGPYAVGDQVTLNLSSLLFSRGGPTQATVEVALGATVLGTAAIDPTIVDTTDEQGRASVTITVPAGVSGPQVLTVTVPETGTVVEVPIEVEAAQEAIENAKIPLITGALRVGKTVSVNEGRWSVSGVTYAYQWNRNGQPIAGATGERYKLVAADASTTLTVTVTASKDGYTDGSATSAGRVVKAAAKPGIIGTIVAALEDVAAELRAYLEWLFG</sequence>
<dbReference type="Gene3D" id="3.60.21.10">
    <property type="match status" value="1"/>
</dbReference>
<dbReference type="CDD" id="cd10283">
    <property type="entry name" value="MnuA_DNase1-like"/>
    <property type="match status" value="1"/>
</dbReference>
<keyword evidence="5" id="KW-1185">Reference proteome</keyword>
<keyword evidence="1" id="KW-0732">Signal</keyword>
<feature type="domain" description="5'-Nucleotidase C-terminal" evidence="2">
    <location>
        <begin position="947"/>
        <end position="1101"/>
    </location>
</feature>
<evidence type="ECO:0000259" key="2">
    <source>
        <dbReference type="Pfam" id="PF02872"/>
    </source>
</evidence>
<protein>
    <submittedName>
        <fullName evidence="4">Multifunctional nuclease/2',3'-cyclic-nucleotide 2'-phosphodiesterase/5'-nucleotidase/3'-nucleotidase</fullName>
    </submittedName>
</protein>
<dbReference type="CDD" id="cd04486">
    <property type="entry name" value="YhcR_OBF_like"/>
    <property type="match status" value="1"/>
</dbReference>
<dbReference type="Gene3D" id="3.60.10.10">
    <property type="entry name" value="Endonuclease/exonuclease/phosphatase"/>
    <property type="match status" value="1"/>
</dbReference>
<dbReference type="NCBIfam" id="NF033681">
    <property type="entry name" value="ExeM_NucH_DNase"/>
    <property type="match status" value="1"/>
</dbReference>
<evidence type="ECO:0000313" key="5">
    <source>
        <dbReference type="Proteomes" id="UP000244978"/>
    </source>
</evidence>
<dbReference type="EMBL" id="QEEX01000001">
    <property type="protein sequence ID" value="PWB97587.1"/>
    <property type="molecule type" value="Genomic_DNA"/>
</dbReference>
<dbReference type="GO" id="GO:0008253">
    <property type="term" value="F:5'-nucleotidase activity"/>
    <property type="evidence" value="ECO:0007669"/>
    <property type="project" value="TreeGrafter"/>
</dbReference>
<dbReference type="GO" id="GO:0009166">
    <property type="term" value="P:nucleotide catabolic process"/>
    <property type="evidence" value="ECO:0007669"/>
    <property type="project" value="InterPro"/>
</dbReference>
<organism evidence="4 5">
    <name type="scientific">Homoserinimonas hongtaonis</name>
    <dbReference type="NCBI Taxonomy" id="2079791"/>
    <lineage>
        <taxon>Bacteria</taxon>
        <taxon>Bacillati</taxon>
        <taxon>Actinomycetota</taxon>
        <taxon>Actinomycetes</taxon>
        <taxon>Micrococcales</taxon>
        <taxon>Microbacteriaceae</taxon>
        <taxon>Homoserinimonas</taxon>
    </lineage>
</organism>
<comment type="caution">
    <text evidence="4">The sequence shown here is derived from an EMBL/GenBank/DDBJ whole genome shotgun (WGS) entry which is preliminary data.</text>
</comment>
<dbReference type="InterPro" id="IPR005135">
    <property type="entry name" value="Endo/exonuclease/phosphatase"/>
</dbReference>
<dbReference type="GO" id="GO:0008768">
    <property type="term" value="F:UDP-sugar diphosphatase activity"/>
    <property type="evidence" value="ECO:0007669"/>
    <property type="project" value="TreeGrafter"/>
</dbReference>
<dbReference type="PANTHER" id="PTHR11575">
    <property type="entry name" value="5'-NUCLEOTIDASE-RELATED"/>
    <property type="match status" value="1"/>
</dbReference>
<dbReference type="SUPFAM" id="SSF56300">
    <property type="entry name" value="Metallo-dependent phosphatases"/>
    <property type="match status" value="1"/>
</dbReference>
<dbReference type="SUPFAM" id="SSF55816">
    <property type="entry name" value="5'-nucleotidase (syn. UDP-sugar hydrolase), C-terminal domain"/>
    <property type="match status" value="1"/>
</dbReference>
<dbReference type="Gene3D" id="2.60.40.2700">
    <property type="match status" value="1"/>
</dbReference>
<dbReference type="InterPro" id="IPR036907">
    <property type="entry name" value="5'-Nucleotdase_C_sf"/>
</dbReference>
<feature type="signal peptide" evidence="1">
    <location>
        <begin position="1"/>
        <end position="42"/>
    </location>
</feature>
<evidence type="ECO:0000259" key="3">
    <source>
        <dbReference type="Pfam" id="PF03372"/>
    </source>
</evidence>
<dbReference type="InterPro" id="IPR006179">
    <property type="entry name" value="5_nucleotidase/apyrase"/>
</dbReference>
<dbReference type="InterPro" id="IPR047971">
    <property type="entry name" value="ExeM-like"/>
</dbReference>
<evidence type="ECO:0000256" key="1">
    <source>
        <dbReference type="SAM" id="SignalP"/>
    </source>
</evidence>
<accession>A0A2U1T149</accession>
<gene>
    <name evidence="4" type="ORF">DF220_06905</name>
</gene>
<dbReference type="RefSeq" id="WP_108997498.1">
    <property type="nucleotide sequence ID" value="NZ_QEEX01000001.1"/>
</dbReference>
<dbReference type="Proteomes" id="UP000244978">
    <property type="component" value="Unassembled WGS sequence"/>
</dbReference>
<proteinExistence type="predicted"/>
<dbReference type="InterPro" id="IPR008334">
    <property type="entry name" value="5'-Nucleotdase_C"/>
</dbReference>
<dbReference type="GO" id="GO:0030288">
    <property type="term" value="C:outer membrane-bounded periplasmic space"/>
    <property type="evidence" value="ECO:0007669"/>
    <property type="project" value="TreeGrafter"/>
</dbReference>
<dbReference type="PANTHER" id="PTHR11575:SF24">
    <property type="entry name" value="5'-NUCLEOTIDASE"/>
    <property type="match status" value="1"/>
</dbReference>
<dbReference type="Gene3D" id="3.90.780.10">
    <property type="entry name" value="5'-Nucleotidase, C-terminal domain"/>
    <property type="match status" value="1"/>
</dbReference>
<feature type="chain" id="PRO_5015657297" evidence="1">
    <location>
        <begin position="43"/>
        <end position="1356"/>
    </location>
</feature>
<name>A0A2U1T149_9MICO</name>
<dbReference type="InterPro" id="IPR006311">
    <property type="entry name" value="TAT_signal"/>
</dbReference>
<dbReference type="PRINTS" id="PR01607">
    <property type="entry name" value="APYRASEFAMLY"/>
</dbReference>
<evidence type="ECO:0000313" key="4">
    <source>
        <dbReference type="EMBL" id="PWB97587.1"/>
    </source>
</evidence>
<dbReference type="PROSITE" id="PS51318">
    <property type="entry name" value="TAT"/>
    <property type="match status" value="1"/>
</dbReference>